<evidence type="ECO:0000259" key="7">
    <source>
        <dbReference type="PROSITE" id="PS51383"/>
    </source>
</evidence>
<dbReference type="Pfam" id="PF01256">
    <property type="entry name" value="Carb_kinase"/>
    <property type="match status" value="1"/>
</dbReference>
<comment type="subunit">
    <text evidence="6">Homotetramer.</text>
</comment>
<comment type="caution">
    <text evidence="8">The sequence shown here is derived from an EMBL/GenBank/DDBJ whole genome shotgun (WGS) entry which is preliminary data.</text>
</comment>
<feature type="binding site" evidence="6">
    <location>
        <position position="218"/>
    </location>
    <ligand>
        <name>AMP</name>
        <dbReference type="ChEBI" id="CHEBI:456215"/>
    </ligand>
</feature>
<protein>
    <recommendedName>
        <fullName evidence="6">ADP-dependent (S)-NAD(P)H-hydrate dehydratase</fullName>
        <ecNumber evidence="6">4.2.1.136</ecNumber>
    </recommendedName>
    <alternativeName>
        <fullName evidence="6">ADP-dependent NAD(P)HX dehydratase</fullName>
    </alternativeName>
</protein>
<evidence type="ECO:0000313" key="8">
    <source>
        <dbReference type="EMBL" id="RKN73192.1"/>
    </source>
</evidence>
<keyword evidence="1 6" id="KW-0547">Nucleotide-binding</keyword>
<dbReference type="NCBIfam" id="TIGR00196">
    <property type="entry name" value="yjeF_cterm"/>
    <property type="match status" value="1"/>
</dbReference>
<dbReference type="CDD" id="cd01171">
    <property type="entry name" value="YXKO-related"/>
    <property type="match status" value="1"/>
</dbReference>
<name>A0A3B0BKS2_9STRE</name>
<dbReference type="RefSeq" id="WP_120719019.1">
    <property type="nucleotide sequence ID" value="NZ_RBCK01000001.1"/>
</dbReference>
<feature type="binding site" evidence="6">
    <location>
        <position position="152"/>
    </location>
    <ligand>
        <name>(6S)-NADPHX</name>
        <dbReference type="ChEBI" id="CHEBI:64076"/>
    </ligand>
</feature>
<evidence type="ECO:0000256" key="1">
    <source>
        <dbReference type="ARBA" id="ARBA00022741"/>
    </source>
</evidence>
<gene>
    <name evidence="6" type="primary">nnrD</name>
    <name evidence="8" type="ORF">D7D54_00965</name>
</gene>
<comment type="function">
    <text evidence="6">Catalyzes the dehydration of the S-form of NAD(P)HX at the expense of ADP, which is converted to AMP. Together with NAD(P)HX epimerase, which catalyzes the epimerization of the S- and R-forms, the enzyme allows the repair of both epimers of NAD(P)HX, a damaged form of NAD(P)H that is a result of enzymatic or heat-dependent hydration.</text>
</comment>
<evidence type="ECO:0000256" key="6">
    <source>
        <dbReference type="HAMAP-Rule" id="MF_01965"/>
    </source>
</evidence>
<comment type="cofactor">
    <cofactor evidence="6">
        <name>Mg(2+)</name>
        <dbReference type="ChEBI" id="CHEBI:18420"/>
    </cofactor>
</comment>
<dbReference type="PROSITE" id="PS51383">
    <property type="entry name" value="YJEF_C_3"/>
    <property type="match status" value="1"/>
</dbReference>
<feature type="binding site" evidence="6">
    <location>
        <position position="40"/>
    </location>
    <ligand>
        <name>(6S)-NADPHX</name>
        <dbReference type="ChEBI" id="CHEBI:64076"/>
    </ligand>
</feature>
<evidence type="ECO:0000256" key="4">
    <source>
        <dbReference type="ARBA" id="ARBA00023027"/>
    </source>
</evidence>
<dbReference type="InterPro" id="IPR029056">
    <property type="entry name" value="Ribokinase-like"/>
</dbReference>
<comment type="catalytic activity">
    <reaction evidence="6">
        <text>(6S)-NADPHX + ADP = AMP + phosphate + NADPH + H(+)</text>
        <dbReference type="Rhea" id="RHEA:32235"/>
        <dbReference type="ChEBI" id="CHEBI:15378"/>
        <dbReference type="ChEBI" id="CHEBI:43474"/>
        <dbReference type="ChEBI" id="CHEBI:57783"/>
        <dbReference type="ChEBI" id="CHEBI:64076"/>
        <dbReference type="ChEBI" id="CHEBI:456215"/>
        <dbReference type="ChEBI" id="CHEBI:456216"/>
        <dbReference type="EC" id="4.2.1.136"/>
    </reaction>
</comment>
<keyword evidence="4 6" id="KW-0520">NAD</keyword>
<evidence type="ECO:0000256" key="2">
    <source>
        <dbReference type="ARBA" id="ARBA00022840"/>
    </source>
</evidence>
<feature type="domain" description="YjeF C-terminal" evidence="7">
    <location>
        <begin position="5"/>
        <end position="278"/>
    </location>
</feature>
<dbReference type="PROSITE" id="PS01050">
    <property type="entry name" value="YJEF_C_2"/>
    <property type="match status" value="1"/>
</dbReference>
<keyword evidence="9" id="KW-1185">Reference proteome</keyword>
<keyword evidence="5 6" id="KW-0456">Lyase</keyword>
<comment type="similarity">
    <text evidence="6">Belongs to the NnrD/CARKD family.</text>
</comment>
<feature type="binding site" evidence="6">
    <location>
        <position position="219"/>
    </location>
    <ligand>
        <name>(6S)-NADPHX</name>
        <dbReference type="ChEBI" id="CHEBI:64076"/>
    </ligand>
</feature>
<evidence type="ECO:0000256" key="5">
    <source>
        <dbReference type="ARBA" id="ARBA00023239"/>
    </source>
</evidence>
<dbReference type="Gene3D" id="3.40.1190.20">
    <property type="match status" value="1"/>
</dbReference>
<evidence type="ECO:0000256" key="3">
    <source>
        <dbReference type="ARBA" id="ARBA00022857"/>
    </source>
</evidence>
<comment type="catalytic activity">
    <reaction evidence="6">
        <text>(6S)-NADHX + ADP = AMP + phosphate + NADH + H(+)</text>
        <dbReference type="Rhea" id="RHEA:32223"/>
        <dbReference type="ChEBI" id="CHEBI:15378"/>
        <dbReference type="ChEBI" id="CHEBI:43474"/>
        <dbReference type="ChEBI" id="CHEBI:57945"/>
        <dbReference type="ChEBI" id="CHEBI:64074"/>
        <dbReference type="ChEBI" id="CHEBI:456215"/>
        <dbReference type="ChEBI" id="CHEBI:456216"/>
        <dbReference type="EC" id="4.2.1.136"/>
    </reaction>
</comment>
<keyword evidence="3 6" id="KW-0521">NADP</keyword>
<dbReference type="PANTHER" id="PTHR12592:SF0">
    <property type="entry name" value="ATP-DEPENDENT (S)-NAD(P)H-HYDRATE DEHYDRATASE"/>
    <property type="match status" value="1"/>
</dbReference>
<dbReference type="Proteomes" id="UP000280509">
    <property type="component" value="Unassembled WGS sequence"/>
</dbReference>
<sequence>MKVIDQTLLEKVIIERFRTSHKGNYGRLLLLGGTYPYGGAIIMAALAAVKSGAGLVTVGTDRANIPALHSHLPETMAFSLQDQQLLKDQLEKAEVVLVGPGLRDDAFGENLVKQVFANLSQNQILIVDGGALTILARTSLSFPSNQLILTPHQKEWEKLSGIAIEKQKEDATASALTSFPQGTILVEKGPATRIWQVSQSDYYQLQVGGPYQATGGMGDTLAGMIAGFAGQFKQASLYERVVVATHLHSAIAQELAQEHYVVLPTQISSYLPKIMKKYLKKAPDRSGAFISFRKIL</sequence>
<dbReference type="InterPro" id="IPR000631">
    <property type="entry name" value="CARKD"/>
</dbReference>
<dbReference type="GO" id="GO:0052855">
    <property type="term" value="F:ADP-dependent NAD(P)H-hydrate dehydratase activity"/>
    <property type="evidence" value="ECO:0007669"/>
    <property type="project" value="UniProtKB-UniRule"/>
</dbReference>
<dbReference type="SUPFAM" id="SSF53613">
    <property type="entry name" value="Ribokinase-like"/>
    <property type="match status" value="1"/>
</dbReference>
<accession>A0A3B0BKS2</accession>
<keyword evidence="2 6" id="KW-0067">ATP-binding</keyword>
<dbReference type="GO" id="GO:0005524">
    <property type="term" value="F:ATP binding"/>
    <property type="evidence" value="ECO:0007669"/>
    <property type="project" value="UniProtKB-KW"/>
</dbReference>
<dbReference type="EC" id="4.2.1.136" evidence="6"/>
<organism evidence="8 9">
    <name type="scientific">Streptococcus chosunensis</name>
    <dbReference type="NCBI Taxonomy" id="2707003"/>
    <lineage>
        <taxon>Bacteria</taxon>
        <taxon>Bacillati</taxon>
        <taxon>Bacillota</taxon>
        <taxon>Bacilli</taxon>
        <taxon>Lactobacillales</taxon>
        <taxon>Streptococcaceae</taxon>
        <taxon>Streptococcus</taxon>
        <taxon>Streptococcus mitis group</taxon>
    </lineage>
</organism>
<dbReference type="EMBL" id="RBCK01000001">
    <property type="protein sequence ID" value="RKN73192.1"/>
    <property type="molecule type" value="Genomic_DNA"/>
</dbReference>
<feature type="binding site" evidence="6">
    <location>
        <position position="101"/>
    </location>
    <ligand>
        <name>(6S)-NADPHX</name>
        <dbReference type="ChEBI" id="CHEBI:64076"/>
    </ligand>
</feature>
<dbReference type="InterPro" id="IPR017953">
    <property type="entry name" value="Carbohydrate_kinase_pred_CS"/>
</dbReference>
<evidence type="ECO:0000313" key="9">
    <source>
        <dbReference type="Proteomes" id="UP000280509"/>
    </source>
</evidence>
<dbReference type="HAMAP" id="MF_01965">
    <property type="entry name" value="NADHX_dehydratase"/>
    <property type="match status" value="1"/>
</dbReference>
<dbReference type="PANTHER" id="PTHR12592">
    <property type="entry name" value="ATP-DEPENDENT (S)-NAD(P)H-HYDRATE DEHYDRATASE FAMILY MEMBER"/>
    <property type="match status" value="1"/>
</dbReference>
<dbReference type="GO" id="GO:0052856">
    <property type="term" value="F:NAD(P)HX epimerase activity"/>
    <property type="evidence" value="ECO:0007669"/>
    <property type="project" value="TreeGrafter"/>
</dbReference>
<proteinExistence type="inferred from homology"/>
<reference evidence="8 9" key="1">
    <citation type="submission" date="2018-09" db="EMBL/GenBank/DDBJ databases">
        <title>Draft genome sequence of Streptococcus sp. KCOM 1699 (=ChDC B353).</title>
        <authorList>
            <person name="Kook J.-K."/>
            <person name="Park S.-N."/>
            <person name="Lim Y.K."/>
        </authorList>
    </citation>
    <scope>NUCLEOTIDE SEQUENCE [LARGE SCALE GENOMIC DNA]</scope>
    <source>
        <strain evidence="8 9">ChDC B353</strain>
    </source>
</reference>
<dbReference type="GO" id="GO:0046496">
    <property type="term" value="P:nicotinamide nucleotide metabolic process"/>
    <property type="evidence" value="ECO:0007669"/>
    <property type="project" value="UniProtKB-UniRule"/>
</dbReference>
<dbReference type="AlphaFoldDB" id="A0A3B0BKS2"/>
<dbReference type="GO" id="GO:0110051">
    <property type="term" value="P:metabolite repair"/>
    <property type="evidence" value="ECO:0007669"/>
    <property type="project" value="TreeGrafter"/>
</dbReference>
<feature type="binding site" evidence="6">
    <location>
        <begin position="188"/>
        <end position="192"/>
    </location>
    <ligand>
        <name>AMP</name>
        <dbReference type="ChEBI" id="CHEBI:456215"/>
    </ligand>
</feature>